<accession>E4XT04</accession>
<sequence>MKRFRVTEKSKREHTIVRPNSIMIPRRETYTVIDNGLQVSFPHSGSDAEEKLIRYLNKALSKIGFKEDSIQEIQSKPSKKNLKKFFVILTTVACARKLMDRHPRTFEGSRVNIQEAVVPPFEVPSVKRRESPISTPPVQTPSNPNYDVSQVFNGYVPQENYSQEIYSTETFPAESYPAENYAAESYTAESYPEVNSPVLISQSLQKMDLGQSPSPAMDSGIQ</sequence>
<evidence type="ECO:0000313" key="1">
    <source>
        <dbReference type="EMBL" id="CBY12866.1"/>
    </source>
</evidence>
<dbReference type="EMBL" id="FN653144">
    <property type="protein sequence ID" value="CBY12866.1"/>
    <property type="molecule type" value="Genomic_DNA"/>
</dbReference>
<dbReference type="OrthoDB" id="3031595at2759"/>
<protein>
    <submittedName>
        <fullName evidence="1">Uncharacterized protein</fullName>
    </submittedName>
</protein>
<organism evidence="1">
    <name type="scientific">Oikopleura dioica</name>
    <name type="common">Tunicate</name>
    <dbReference type="NCBI Taxonomy" id="34765"/>
    <lineage>
        <taxon>Eukaryota</taxon>
        <taxon>Metazoa</taxon>
        <taxon>Chordata</taxon>
        <taxon>Tunicata</taxon>
        <taxon>Appendicularia</taxon>
        <taxon>Copelata</taxon>
        <taxon>Oikopleuridae</taxon>
        <taxon>Oikopleura</taxon>
    </lineage>
</organism>
<gene>
    <name evidence="1" type="ORF">GSOID_T00002930001</name>
</gene>
<reference evidence="1" key="1">
    <citation type="journal article" date="2010" name="Science">
        <title>Plasticity of animal genome architecture unmasked by rapid evolution of a pelagic tunicate.</title>
        <authorList>
            <person name="Denoeud F."/>
            <person name="Henriet S."/>
            <person name="Mungpakdee S."/>
            <person name="Aury J.M."/>
            <person name="Da Silva C."/>
            <person name="Brinkmann H."/>
            <person name="Mikhaleva J."/>
            <person name="Olsen L.C."/>
            <person name="Jubin C."/>
            <person name="Canestro C."/>
            <person name="Bouquet J.M."/>
            <person name="Danks G."/>
            <person name="Poulain J."/>
            <person name="Campsteijn C."/>
            <person name="Adamski M."/>
            <person name="Cross I."/>
            <person name="Yadetie F."/>
            <person name="Muffato M."/>
            <person name="Louis A."/>
            <person name="Butcher S."/>
            <person name="Tsagkogeorga G."/>
            <person name="Konrad A."/>
            <person name="Singh S."/>
            <person name="Jensen M.F."/>
            <person name="Cong E.H."/>
            <person name="Eikeseth-Otteraa H."/>
            <person name="Noel B."/>
            <person name="Anthouard V."/>
            <person name="Porcel B.M."/>
            <person name="Kachouri-Lafond R."/>
            <person name="Nishino A."/>
            <person name="Ugolini M."/>
            <person name="Chourrout P."/>
            <person name="Nishida H."/>
            <person name="Aasland R."/>
            <person name="Huzurbazar S."/>
            <person name="Westhof E."/>
            <person name="Delsuc F."/>
            <person name="Lehrach H."/>
            <person name="Reinhardt R."/>
            <person name="Weissenbach J."/>
            <person name="Roy S.W."/>
            <person name="Artiguenave F."/>
            <person name="Postlethwait J.H."/>
            <person name="Manak J.R."/>
            <person name="Thompson E.M."/>
            <person name="Jaillon O."/>
            <person name="Du Pasquier L."/>
            <person name="Boudinot P."/>
            <person name="Liberles D.A."/>
            <person name="Volff J.N."/>
            <person name="Philippe H."/>
            <person name="Lenhard B."/>
            <person name="Roest Crollius H."/>
            <person name="Wincker P."/>
            <person name="Chourrout D."/>
        </authorList>
    </citation>
    <scope>NUCLEOTIDE SEQUENCE [LARGE SCALE GENOMIC DNA]</scope>
</reference>
<keyword evidence="2" id="KW-1185">Reference proteome</keyword>
<name>E4XT04_OIKDI</name>
<evidence type="ECO:0000313" key="2">
    <source>
        <dbReference type="Proteomes" id="UP000001307"/>
    </source>
</evidence>
<dbReference type="InParanoid" id="E4XT04"/>
<dbReference type="AlphaFoldDB" id="E4XT04"/>
<feature type="non-terminal residue" evidence="1">
    <location>
        <position position="222"/>
    </location>
</feature>
<dbReference type="Proteomes" id="UP000001307">
    <property type="component" value="Unassembled WGS sequence"/>
</dbReference>
<proteinExistence type="predicted"/>